<proteinExistence type="predicted"/>
<dbReference type="EMBL" id="VIGI01000012">
    <property type="protein sequence ID" value="KAB8293339.1"/>
    <property type="molecule type" value="Genomic_DNA"/>
</dbReference>
<evidence type="ECO:0000313" key="2">
    <source>
        <dbReference type="EMBL" id="KAB8293339.1"/>
    </source>
</evidence>
<keyword evidence="1" id="KW-0732">Signal</keyword>
<dbReference type="Proteomes" id="UP000326757">
    <property type="component" value="Unassembled WGS sequence"/>
</dbReference>
<feature type="chain" id="PRO_5024855805" description="Secreted protein" evidence="1">
    <location>
        <begin position="20"/>
        <end position="82"/>
    </location>
</feature>
<protein>
    <recommendedName>
        <fullName evidence="4">Secreted protein</fullName>
    </recommendedName>
</protein>
<reference evidence="2 3" key="1">
    <citation type="submission" date="2019-06" db="EMBL/GenBank/DDBJ databases">
        <title>Genome Sequence of the Brown Rot Fungal Pathogen Monilinia laxa.</title>
        <authorList>
            <person name="De Miccolis Angelini R.M."/>
            <person name="Landi L."/>
            <person name="Abate D."/>
            <person name="Pollastro S."/>
            <person name="Romanazzi G."/>
            <person name="Faretra F."/>
        </authorList>
    </citation>
    <scope>NUCLEOTIDE SEQUENCE [LARGE SCALE GENOMIC DNA]</scope>
    <source>
        <strain evidence="2 3">Mlax316</strain>
    </source>
</reference>
<accession>A0A5N6JWL2</accession>
<gene>
    <name evidence="2" type="ORF">EYC80_007663</name>
</gene>
<evidence type="ECO:0000313" key="3">
    <source>
        <dbReference type="Proteomes" id="UP000326757"/>
    </source>
</evidence>
<evidence type="ECO:0000256" key="1">
    <source>
        <dbReference type="SAM" id="SignalP"/>
    </source>
</evidence>
<evidence type="ECO:0008006" key="4">
    <source>
        <dbReference type="Google" id="ProtNLM"/>
    </source>
</evidence>
<sequence length="82" mass="9163">MAFALPIIILLAFIQLFHDATYIVFATLSIRETNSDLDRVTQLRQSHVHVTLVLLAPHPISITSNPGYHVGDLCNFSPKTTF</sequence>
<organism evidence="2 3">
    <name type="scientific">Monilinia laxa</name>
    <name type="common">Brown rot fungus</name>
    <name type="synonym">Sclerotinia laxa</name>
    <dbReference type="NCBI Taxonomy" id="61186"/>
    <lineage>
        <taxon>Eukaryota</taxon>
        <taxon>Fungi</taxon>
        <taxon>Dikarya</taxon>
        <taxon>Ascomycota</taxon>
        <taxon>Pezizomycotina</taxon>
        <taxon>Leotiomycetes</taxon>
        <taxon>Helotiales</taxon>
        <taxon>Sclerotiniaceae</taxon>
        <taxon>Monilinia</taxon>
    </lineage>
</organism>
<feature type="signal peptide" evidence="1">
    <location>
        <begin position="1"/>
        <end position="19"/>
    </location>
</feature>
<keyword evidence="3" id="KW-1185">Reference proteome</keyword>
<comment type="caution">
    <text evidence="2">The sequence shown here is derived from an EMBL/GenBank/DDBJ whole genome shotgun (WGS) entry which is preliminary data.</text>
</comment>
<name>A0A5N6JWL2_MONLA</name>
<dbReference type="AlphaFoldDB" id="A0A5N6JWL2"/>